<feature type="region of interest" description="Disordered" evidence="1">
    <location>
        <begin position="110"/>
        <end position="144"/>
    </location>
</feature>
<evidence type="ECO:0000259" key="2">
    <source>
        <dbReference type="Pfam" id="PF14832"/>
    </source>
</evidence>
<name>A0A8J3K8L6_9ACTN</name>
<dbReference type="Gene3D" id="3.30.429.10">
    <property type="entry name" value="Macrophage Migration Inhibitory Factor"/>
    <property type="match status" value="1"/>
</dbReference>
<feature type="domain" description="Tautomerase cis-CaaD-like" evidence="2">
    <location>
        <begin position="1"/>
        <end position="128"/>
    </location>
</feature>
<protein>
    <submittedName>
        <fullName evidence="3">Tautomerase</fullName>
    </submittedName>
</protein>
<feature type="compositionally biased region" description="Basic and acidic residues" evidence="1">
    <location>
        <begin position="135"/>
        <end position="144"/>
    </location>
</feature>
<keyword evidence="4" id="KW-1185">Reference proteome</keyword>
<dbReference type="InterPro" id="IPR028116">
    <property type="entry name" value="Cis-CaaD-like"/>
</dbReference>
<dbReference type="Proteomes" id="UP000619293">
    <property type="component" value="Unassembled WGS sequence"/>
</dbReference>
<sequence>MPLYSCTVAQGTLSAQGKATLAAEITRIHSDINHVPPEYVNVVFVELPPEDVFVGAQPGRPVLISGWSRRGHPQQDTTRLALQVSAAAARIAGVEESRVLVVIEDSPARSAVEGGRVLPEPGGEAEWQAAGTTPRRPDDSSRPS</sequence>
<dbReference type="AlphaFoldDB" id="A0A8J3K8L6"/>
<dbReference type="Pfam" id="PF14832">
    <property type="entry name" value="Tautomerase_3"/>
    <property type="match status" value="1"/>
</dbReference>
<dbReference type="RefSeq" id="WP_191844509.1">
    <property type="nucleotide sequence ID" value="NZ_BAAALB010000062.1"/>
</dbReference>
<evidence type="ECO:0000256" key="1">
    <source>
        <dbReference type="SAM" id="MobiDB-lite"/>
    </source>
</evidence>
<proteinExistence type="predicted"/>
<gene>
    <name evidence="3" type="ORF">Cch02nite_79970</name>
</gene>
<dbReference type="SUPFAM" id="SSF55331">
    <property type="entry name" value="Tautomerase/MIF"/>
    <property type="match status" value="2"/>
</dbReference>
<evidence type="ECO:0000313" key="4">
    <source>
        <dbReference type="Proteomes" id="UP000619293"/>
    </source>
</evidence>
<evidence type="ECO:0000313" key="3">
    <source>
        <dbReference type="EMBL" id="GIF94553.1"/>
    </source>
</evidence>
<comment type="caution">
    <text evidence="3">The sequence shown here is derived from an EMBL/GenBank/DDBJ whole genome shotgun (WGS) entry which is preliminary data.</text>
</comment>
<organism evidence="3 4">
    <name type="scientific">Catellatospora chokoriensis</name>
    <dbReference type="NCBI Taxonomy" id="310353"/>
    <lineage>
        <taxon>Bacteria</taxon>
        <taxon>Bacillati</taxon>
        <taxon>Actinomycetota</taxon>
        <taxon>Actinomycetes</taxon>
        <taxon>Micromonosporales</taxon>
        <taxon>Micromonosporaceae</taxon>
        <taxon>Catellatospora</taxon>
    </lineage>
</organism>
<accession>A0A8J3K8L6</accession>
<reference evidence="3 4" key="1">
    <citation type="submission" date="2021-01" db="EMBL/GenBank/DDBJ databases">
        <title>Whole genome shotgun sequence of Catellatospora chokoriensis NBRC 107358.</title>
        <authorList>
            <person name="Komaki H."/>
            <person name="Tamura T."/>
        </authorList>
    </citation>
    <scope>NUCLEOTIDE SEQUENCE [LARGE SCALE GENOMIC DNA]</scope>
    <source>
        <strain evidence="3 4">NBRC 107358</strain>
    </source>
</reference>
<dbReference type="EMBL" id="BONG01000103">
    <property type="protein sequence ID" value="GIF94553.1"/>
    <property type="molecule type" value="Genomic_DNA"/>
</dbReference>
<dbReference type="InterPro" id="IPR014347">
    <property type="entry name" value="Tautomerase/MIF_sf"/>
</dbReference>